<comment type="similarity">
    <text evidence="11 12">Belongs to the TonB-dependent receptor family.</text>
</comment>
<keyword evidence="3 11" id="KW-1134">Transmembrane beta strand</keyword>
<evidence type="ECO:0000256" key="1">
    <source>
        <dbReference type="ARBA" id="ARBA00004571"/>
    </source>
</evidence>
<keyword evidence="5 11" id="KW-0812">Transmembrane</keyword>
<organism evidence="16 17">
    <name type="scientific">Shewanella hanedai</name>
    <name type="common">Alteromonas hanedai</name>
    <dbReference type="NCBI Taxonomy" id="25"/>
    <lineage>
        <taxon>Bacteria</taxon>
        <taxon>Pseudomonadati</taxon>
        <taxon>Pseudomonadota</taxon>
        <taxon>Gammaproteobacteria</taxon>
        <taxon>Alteromonadales</taxon>
        <taxon>Shewanellaceae</taxon>
        <taxon>Shewanella</taxon>
    </lineage>
</organism>
<dbReference type="InterPro" id="IPR039426">
    <property type="entry name" value="TonB-dep_rcpt-like"/>
</dbReference>
<dbReference type="PANTHER" id="PTHR32552:SF81">
    <property type="entry name" value="TONB-DEPENDENT OUTER MEMBRANE RECEPTOR"/>
    <property type="match status" value="1"/>
</dbReference>
<evidence type="ECO:0000259" key="15">
    <source>
        <dbReference type="Pfam" id="PF07715"/>
    </source>
</evidence>
<evidence type="ECO:0000256" key="10">
    <source>
        <dbReference type="ARBA" id="ARBA00023237"/>
    </source>
</evidence>
<dbReference type="InterPro" id="IPR036942">
    <property type="entry name" value="Beta-barrel_TonB_sf"/>
</dbReference>
<dbReference type="PROSITE" id="PS52016">
    <property type="entry name" value="TONB_DEPENDENT_REC_3"/>
    <property type="match status" value="1"/>
</dbReference>
<gene>
    <name evidence="16" type="ORF">FN961_05365</name>
</gene>
<dbReference type="Proteomes" id="UP000318126">
    <property type="component" value="Unassembled WGS sequence"/>
</dbReference>
<dbReference type="RefSeq" id="WP_143563524.1">
    <property type="nucleotide sequence ID" value="NZ_BMPL01000009.1"/>
</dbReference>
<dbReference type="GO" id="GO:0009279">
    <property type="term" value="C:cell outer membrane"/>
    <property type="evidence" value="ECO:0007669"/>
    <property type="project" value="UniProtKB-SubCell"/>
</dbReference>
<dbReference type="InterPro" id="IPR000531">
    <property type="entry name" value="Beta-barrel_TonB"/>
</dbReference>
<keyword evidence="13" id="KW-0732">Signal</keyword>
<keyword evidence="10 11" id="KW-0998">Cell outer membrane</keyword>
<dbReference type="SUPFAM" id="SSF56935">
    <property type="entry name" value="Porins"/>
    <property type="match status" value="1"/>
</dbReference>
<keyword evidence="4" id="KW-0410">Iron transport</keyword>
<dbReference type="PANTHER" id="PTHR32552">
    <property type="entry name" value="FERRICHROME IRON RECEPTOR-RELATED"/>
    <property type="match status" value="1"/>
</dbReference>
<keyword evidence="2 11" id="KW-0813">Transport</keyword>
<evidence type="ECO:0000313" key="16">
    <source>
        <dbReference type="EMBL" id="TRY15486.1"/>
    </source>
</evidence>
<keyword evidence="6" id="KW-0408">Iron</keyword>
<comment type="caution">
    <text evidence="16">The sequence shown here is derived from an EMBL/GenBank/DDBJ whole genome shotgun (WGS) entry which is preliminary data.</text>
</comment>
<dbReference type="EMBL" id="VKGK01000004">
    <property type="protein sequence ID" value="TRY15486.1"/>
    <property type="molecule type" value="Genomic_DNA"/>
</dbReference>
<name>A0A553JSP4_SHEHA</name>
<evidence type="ECO:0000256" key="13">
    <source>
        <dbReference type="SAM" id="SignalP"/>
    </source>
</evidence>
<evidence type="ECO:0000256" key="4">
    <source>
        <dbReference type="ARBA" id="ARBA00022496"/>
    </source>
</evidence>
<evidence type="ECO:0000256" key="5">
    <source>
        <dbReference type="ARBA" id="ARBA00022692"/>
    </source>
</evidence>
<keyword evidence="7" id="KW-0406">Ion transport</keyword>
<dbReference type="Pfam" id="PF07715">
    <property type="entry name" value="Plug"/>
    <property type="match status" value="1"/>
</dbReference>
<evidence type="ECO:0000256" key="8">
    <source>
        <dbReference type="ARBA" id="ARBA00023077"/>
    </source>
</evidence>
<dbReference type="InterPro" id="IPR012910">
    <property type="entry name" value="Plug_dom"/>
</dbReference>
<dbReference type="AlphaFoldDB" id="A0A553JSP4"/>
<proteinExistence type="inferred from homology"/>
<evidence type="ECO:0000256" key="2">
    <source>
        <dbReference type="ARBA" id="ARBA00022448"/>
    </source>
</evidence>
<evidence type="ECO:0000259" key="14">
    <source>
        <dbReference type="Pfam" id="PF00593"/>
    </source>
</evidence>
<evidence type="ECO:0000256" key="6">
    <source>
        <dbReference type="ARBA" id="ARBA00023004"/>
    </source>
</evidence>
<dbReference type="Gene3D" id="2.40.170.20">
    <property type="entry name" value="TonB-dependent receptor, beta-barrel domain"/>
    <property type="match status" value="1"/>
</dbReference>
<evidence type="ECO:0000256" key="11">
    <source>
        <dbReference type="PROSITE-ProRule" id="PRU01360"/>
    </source>
</evidence>
<evidence type="ECO:0000256" key="12">
    <source>
        <dbReference type="RuleBase" id="RU003357"/>
    </source>
</evidence>
<sequence>MTIYSKVLTVTSLLTASLVSFSLQAAENESQEADVKETDLQENSMEVIEVTSRQRKENIQEVPMSITVFGEQDIEDLGIERAADFISLTPNMTMVEAQNAGTSFITIRGLTQVRNGESPVAISVDGVLQISPNQFNQDLYDIAQIEILKGPQGALYGRNAIGGAINITTKAPTDELTGYAELDIGNGGLKALSGAVSGPMTDTINYRITASYKDFDGLIDNVYLNKKVDFQSDKNIRGRFIWEPSDDFSADLRIARGETEGGAVNYIYQPLHGINDANDTSSKIEANNVGENDRQITSASLKLDWNISDVTAGLILAADELTEFLSGDQFPYSRNISATSPFGPNVFDGVQTQYLDTSSQSAELRFTSDDDNDFRWIAGLYYLQTDRFISSFNGLDLGKGIPRVEKTPPINDDISPATVFLADNNNNQAYALFAQFNYDLTDTQELSVSGRYDSDTREQTNRAPVKFDANSGQVREKTFSKFQPKVSYVYTGLPNINLYANFSEGFRSGGFNQSGVGALAATAGLEGVSDLYKAEESSNFEVGIKGLYPDISTRFNASLFNTSIDNQHYFVFIGSLGAQVLTNIDEVSLIGGEFDFKTSVHENIDLFGSFGMTQSEIKAYSLNPGDVGNKAPYVPEYTINFGTQLHAELFSGWLSTLTLDWEQRGKQYWDPSNSSPRDAINLVNARLGFNRDEGDWSVNLWAKNLGNEEYLAEWVLGGFAHPAQERTFGIELRWNME</sequence>
<keyword evidence="9 11" id="KW-0472">Membrane</keyword>
<keyword evidence="16" id="KW-0675">Receptor</keyword>
<evidence type="ECO:0000313" key="17">
    <source>
        <dbReference type="Proteomes" id="UP000318126"/>
    </source>
</evidence>
<keyword evidence="8 12" id="KW-0798">TonB box</keyword>
<feature type="signal peptide" evidence="13">
    <location>
        <begin position="1"/>
        <end position="25"/>
    </location>
</feature>
<accession>A0A553JSP4</accession>
<feature type="domain" description="TonB-dependent receptor-like beta-barrel" evidence="14">
    <location>
        <begin position="268"/>
        <end position="705"/>
    </location>
</feature>
<keyword evidence="17" id="KW-1185">Reference proteome</keyword>
<dbReference type="Pfam" id="PF00593">
    <property type="entry name" value="TonB_dep_Rec_b-barrel"/>
    <property type="match status" value="1"/>
</dbReference>
<feature type="domain" description="TonB-dependent receptor plug" evidence="15">
    <location>
        <begin position="59"/>
        <end position="164"/>
    </location>
</feature>
<dbReference type="CDD" id="cd01347">
    <property type="entry name" value="ligand_gated_channel"/>
    <property type="match status" value="1"/>
</dbReference>
<evidence type="ECO:0000256" key="3">
    <source>
        <dbReference type="ARBA" id="ARBA00022452"/>
    </source>
</evidence>
<dbReference type="GO" id="GO:0006826">
    <property type="term" value="P:iron ion transport"/>
    <property type="evidence" value="ECO:0007669"/>
    <property type="project" value="UniProtKB-KW"/>
</dbReference>
<feature type="chain" id="PRO_5022044727" evidence="13">
    <location>
        <begin position="26"/>
        <end position="737"/>
    </location>
</feature>
<comment type="subcellular location">
    <subcellularLocation>
        <location evidence="1 11">Cell outer membrane</location>
        <topology evidence="1 11">Multi-pass membrane protein</topology>
    </subcellularLocation>
</comment>
<protein>
    <submittedName>
        <fullName evidence="16">TonB-dependent receptor</fullName>
    </submittedName>
</protein>
<evidence type="ECO:0000256" key="9">
    <source>
        <dbReference type="ARBA" id="ARBA00023136"/>
    </source>
</evidence>
<reference evidence="17" key="1">
    <citation type="submission" date="2019-07" db="EMBL/GenBank/DDBJ databases">
        <title>Shewanella sp. YLB-08 draft genomic sequence.</title>
        <authorList>
            <person name="Yu L."/>
        </authorList>
    </citation>
    <scope>NUCLEOTIDE SEQUENCE [LARGE SCALE GENOMIC DNA]</scope>
    <source>
        <strain evidence="17">JCM 20706</strain>
    </source>
</reference>
<evidence type="ECO:0000256" key="7">
    <source>
        <dbReference type="ARBA" id="ARBA00023065"/>
    </source>
</evidence>
<dbReference type="OrthoDB" id="127311at2"/>